<evidence type="ECO:0000256" key="7">
    <source>
        <dbReference type="ARBA" id="ARBA00023136"/>
    </source>
</evidence>
<dbReference type="RefSeq" id="XP_011305559.1">
    <property type="nucleotide sequence ID" value="XM_011307257.1"/>
</dbReference>
<keyword evidence="7 8" id="KW-0472">Membrane</keyword>
<keyword evidence="3" id="KW-0050">Antiport</keyword>
<dbReference type="Proteomes" id="UP000694866">
    <property type="component" value="Unplaced"/>
</dbReference>
<feature type="transmembrane region" description="Helical" evidence="8">
    <location>
        <begin position="524"/>
        <end position="544"/>
    </location>
</feature>
<dbReference type="OrthoDB" id="407410at2759"/>
<dbReference type="PANTHER" id="PTHR12266">
    <property type="entry name" value="NA+/CA2+ K+ INDEPENDENT EXCHANGER"/>
    <property type="match status" value="1"/>
</dbReference>
<evidence type="ECO:0000256" key="6">
    <source>
        <dbReference type="ARBA" id="ARBA00022989"/>
    </source>
</evidence>
<evidence type="ECO:0000313" key="11">
    <source>
        <dbReference type="RefSeq" id="XP_011305559.1"/>
    </source>
</evidence>
<evidence type="ECO:0000256" key="1">
    <source>
        <dbReference type="ARBA" id="ARBA00004141"/>
    </source>
</evidence>
<sequence length="587" mass="65132">MNEPDDFDPKYGGLQIREDDCSYVWQITPEDRCEWVKTSPHCESDSIIQYSTLLFCTFSSVYPGLFAIGIIIIILWLLYLFLILGTVADNFFCPSLSVIANVLHLSENIAGVTILAFGNGAPDIFTSLVASDKEMVIIFTELIGAGIFVTAIIAGSVAVVSPFAVLPKPFVRDCLFYIVAVCWISYISYDEMVHLWEALSFVVIYILFIATVVGMQYYDNREEKRKAKIPGLQDPEMLKTFLAYEETDSDMHLPMRSTAFSVKAKLDVAIAAEMANARARGESIGIDNRRSSSGSSRSHRPVGLFHEFLYDLNPINLHDWQKSSILVRSLLVLRAPAMIVLQLLVPVVNETAINHGWSKLLNSLQLCTAPIAVLFKLNLWRNTIGPVPVALVFLVLGAIFGVAIFIMTGRDKPKYHNAFAFLGFISAMLVVYVVANEVMAVLQCVGFASGISDAMLGITLLAWGNSVGDLISNVAIARRGFPRMGYSACFGGPLFNTLLGLGLTWTVSTISKSDYRTKIRTSDMMPGCLAFLLCTLVSSLIYLNTVGFRARKSYGFLLYSIYFVFMLVNFLSEIHYIHPLGTDHRED</sequence>
<keyword evidence="10" id="KW-1185">Reference proteome</keyword>
<reference evidence="11" key="1">
    <citation type="submission" date="2025-08" db="UniProtKB">
        <authorList>
            <consortium name="RefSeq"/>
        </authorList>
    </citation>
    <scope>IDENTIFICATION</scope>
    <source>
        <strain evidence="11">USDA-PBARC FA_bdor</strain>
        <tissue evidence="11">Whole organism</tissue>
    </source>
</reference>
<evidence type="ECO:0000256" key="2">
    <source>
        <dbReference type="ARBA" id="ARBA00022448"/>
    </source>
</evidence>
<evidence type="ECO:0000256" key="4">
    <source>
        <dbReference type="ARBA" id="ARBA00022568"/>
    </source>
</evidence>
<feature type="transmembrane region" description="Helical" evidence="8">
    <location>
        <begin position="137"/>
        <end position="163"/>
    </location>
</feature>
<gene>
    <name evidence="11" type="primary">LOC105268024</name>
</gene>
<dbReference type="PANTHER" id="PTHR12266:SF0">
    <property type="entry name" value="MITOCHONDRIAL SODIUM_CALCIUM EXCHANGER PROTEIN"/>
    <property type="match status" value="1"/>
</dbReference>
<keyword evidence="4" id="KW-0406">Ion transport</keyword>
<evidence type="ECO:0000259" key="9">
    <source>
        <dbReference type="Pfam" id="PF01699"/>
    </source>
</evidence>
<evidence type="ECO:0000313" key="10">
    <source>
        <dbReference type="Proteomes" id="UP000694866"/>
    </source>
</evidence>
<dbReference type="KEGG" id="fas:105268024"/>
<dbReference type="InterPro" id="IPR044880">
    <property type="entry name" value="NCX_ion-bd_dom_sf"/>
</dbReference>
<feature type="domain" description="Sodium/calcium exchanger membrane region" evidence="9">
    <location>
        <begin position="74"/>
        <end position="212"/>
    </location>
</feature>
<evidence type="ECO:0000256" key="8">
    <source>
        <dbReference type="SAM" id="Phobius"/>
    </source>
</evidence>
<feature type="transmembrane region" description="Helical" evidence="8">
    <location>
        <begin position="556"/>
        <end position="577"/>
    </location>
</feature>
<feature type="transmembrane region" description="Helical" evidence="8">
    <location>
        <begin position="61"/>
        <end position="84"/>
    </location>
</feature>
<feature type="transmembrane region" description="Helical" evidence="8">
    <location>
        <begin position="484"/>
        <end position="504"/>
    </location>
</feature>
<dbReference type="GO" id="GO:0005432">
    <property type="term" value="F:calcium:sodium antiporter activity"/>
    <property type="evidence" value="ECO:0007669"/>
    <property type="project" value="TreeGrafter"/>
</dbReference>
<protein>
    <submittedName>
        <fullName evidence="11">Sodium/potassium/calcium exchanger 6, mitochondrial-like</fullName>
    </submittedName>
</protein>
<proteinExistence type="predicted"/>
<feature type="transmembrane region" description="Helical" evidence="8">
    <location>
        <begin position="384"/>
        <end position="406"/>
    </location>
</feature>
<keyword evidence="2" id="KW-0813">Transport</keyword>
<dbReference type="GO" id="GO:0006874">
    <property type="term" value="P:intracellular calcium ion homeostasis"/>
    <property type="evidence" value="ECO:0007669"/>
    <property type="project" value="TreeGrafter"/>
</dbReference>
<keyword evidence="4" id="KW-0106">Calcium</keyword>
<keyword evidence="5 8" id="KW-0812">Transmembrane</keyword>
<dbReference type="GO" id="GO:0016020">
    <property type="term" value="C:membrane"/>
    <property type="evidence" value="ECO:0007669"/>
    <property type="project" value="UniProtKB-SubCell"/>
</dbReference>
<keyword evidence="6 8" id="KW-1133">Transmembrane helix</keyword>
<keyword evidence="4" id="KW-0109">Calcium transport</keyword>
<dbReference type="AlphaFoldDB" id="A0A9R1TA99"/>
<comment type="subcellular location">
    <subcellularLocation>
        <location evidence="1">Membrane</location>
        <topology evidence="1">Multi-pass membrane protein</topology>
    </subcellularLocation>
</comment>
<feature type="transmembrane region" description="Helical" evidence="8">
    <location>
        <begin position="325"/>
        <end position="345"/>
    </location>
</feature>
<feature type="transmembrane region" description="Helical" evidence="8">
    <location>
        <begin position="96"/>
        <end position="117"/>
    </location>
</feature>
<accession>A0A9R1TA99</accession>
<evidence type="ECO:0000256" key="3">
    <source>
        <dbReference type="ARBA" id="ARBA00022449"/>
    </source>
</evidence>
<dbReference type="InterPro" id="IPR051359">
    <property type="entry name" value="CaCA_antiporter"/>
</dbReference>
<organism evidence="10 11">
    <name type="scientific">Fopius arisanus</name>
    <dbReference type="NCBI Taxonomy" id="64838"/>
    <lineage>
        <taxon>Eukaryota</taxon>
        <taxon>Metazoa</taxon>
        <taxon>Ecdysozoa</taxon>
        <taxon>Arthropoda</taxon>
        <taxon>Hexapoda</taxon>
        <taxon>Insecta</taxon>
        <taxon>Pterygota</taxon>
        <taxon>Neoptera</taxon>
        <taxon>Endopterygota</taxon>
        <taxon>Hymenoptera</taxon>
        <taxon>Apocrita</taxon>
        <taxon>Ichneumonoidea</taxon>
        <taxon>Braconidae</taxon>
        <taxon>Opiinae</taxon>
        <taxon>Fopius</taxon>
    </lineage>
</organism>
<feature type="transmembrane region" description="Helical" evidence="8">
    <location>
        <begin position="195"/>
        <end position="218"/>
    </location>
</feature>
<dbReference type="Gene3D" id="1.20.1420.30">
    <property type="entry name" value="NCX, central ion-binding region"/>
    <property type="match status" value="2"/>
</dbReference>
<feature type="domain" description="Sodium/calcium exchanger membrane region" evidence="9">
    <location>
        <begin position="420"/>
        <end position="570"/>
    </location>
</feature>
<dbReference type="Pfam" id="PF01699">
    <property type="entry name" value="Na_Ca_ex"/>
    <property type="match status" value="2"/>
</dbReference>
<name>A0A9R1TA99_9HYME</name>
<feature type="transmembrane region" description="Helical" evidence="8">
    <location>
        <begin position="170"/>
        <end position="189"/>
    </location>
</feature>
<dbReference type="InterPro" id="IPR004837">
    <property type="entry name" value="NaCa_Exmemb"/>
</dbReference>
<feature type="transmembrane region" description="Helical" evidence="8">
    <location>
        <begin position="418"/>
        <end position="434"/>
    </location>
</feature>
<evidence type="ECO:0000256" key="5">
    <source>
        <dbReference type="ARBA" id="ARBA00022692"/>
    </source>
</evidence>
<dbReference type="GeneID" id="105268024"/>